<proteinExistence type="predicted"/>
<accession>A0A6B0QVN8</accession>
<dbReference type="AlphaFoldDB" id="A0A6B0QVN8"/>
<reference evidence="1" key="1">
    <citation type="submission" date="2019-10" db="EMBL/GenBank/DDBJ databases">
        <title>The sequence and de novo assembly of the wild yak genome.</title>
        <authorList>
            <person name="Liu Y."/>
        </authorList>
    </citation>
    <scope>NUCLEOTIDE SEQUENCE [LARGE SCALE GENOMIC DNA]</scope>
    <source>
        <strain evidence="1">WY2019</strain>
    </source>
</reference>
<protein>
    <submittedName>
        <fullName evidence="1">Uncharacterized protein</fullName>
    </submittedName>
</protein>
<dbReference type="EMBL" id="VBQZ03000008">
    <property type="protein sequence ID" value="MXQ81585.1"/>
    <property type="molecule type" value="Genomic_DNA"/>
</dbReference>
<comment type="caution">
    <text evidence="1">The sequence shown here is derived from an EMBL/GenBank/DDBJ whole genome shotgun (WGS) entry which is preliminary data.</text>
</comment>
<evidence type="ECO:0000313" key="1">
    <source>
        <dbReference type="EMBL" id="MXQ81585.1"/>
    </source>
</evidence>
<organism evidence="1 2">
    <name type="scientific">Bos mutus</name>
    <name type="common">wild yak</name>
    <dbReference type="NCBI Taxonomy" id="72004"/>
    <lineage>
        <taxon>Eukaryota</taxon>
        <taxon>Metazoa</taxon>
        <taxon>Chordata</taxon>
        <taxon>Craniata</taxon>
        <taxon>Vertebrata</taxon>
        <taxon>Euteleostomi</taxon>
        <taxon>Mammalia</taxon>
        <taxon>Eutheria</taxon>
        <taxon>Laurasiatheria</taxon>
        <taxon>Artiodactyla</taxon>
        <taxon>Ruminantia</taxon>
        <taxon>Pecora</taxon>
        <taxon>Bovidae</taxon>
        <taxon>Bovinae</taxon>
        <taxon>Bos</taxon>
    </lineage>
</organism>
<name>A0A6B0QVN8_9CETA</name>
<evidence type="ECO:0000313" key="2">
    <source>
        <dbReference type="Proteomes" id="UP000322234"/>
    </source>
</evidence>
<gene>
    <name evidence="1" type="ORF">E5288_WYG011894</name>
</gene>
<sequence>MRPSSSAAAERTAWSLLRALPRRPLCVTKFGKNMDPSQSFHVCSQLPAEKAKGSLPVLLFLRTVQCAV</sequence>
<dbReference type="Proteomes" id="UP000322234">
    <property type="component" value="Unassembled WGS sequence"/>
</dbReference>
<keyword evidence="2" id="KW-1185">Reference proteome</keyword>